<reference evidence="3" key="2">
    <citation type="submission" date="2021-02" db="UniProtKB">
        <authorList>
            <consortium name="EnsemblMetazoa"/>
        </authorList>
    </citation>
    <scope>IDENTIFICATION</scope>
    <source>
        <strain evidence="3">JHB</strain>
    </source>
</reference>
<evidence type="ECO:0000313" key="4">
    <source>
        <dbReference type="Proteomes" id="UP000002320"/>
    </source>
</evidence>
<feature type="compositionally biased region" description="Polar residues" evidence="1">
    <location>
        <begin position="60"/>
        <end position="72"/>
    </location>
</feature>
<dbReference type="Proteomes" id="UP000002320">
    <property type="component" value="Unassembled WGS sequence"/>
</dbReference>
<keyword evidence="4" id="KW-1185">Reference proteome</keyword>
<dbReference type="KEGG" id="cqu:CpipJ_CPIJ002357"/>
<protein>
    <submittedName>
        <fullName evidence="2 3">Uncharacterized protein</fullName>
    </submittedName>
</protein>
<dbReference type="InParanoid" id="B0W5W7"/>
<dbReference type="EnsemblMetazoa" id="CPIJ002357-RA">
    <property type="protein sequence ID" value="CPIJ002357-PA"/>
    <property type="gene ID" value="CPIJ002357"/>
</dbReference>
<dbReference type="VEuPathDB" id="VectorBase:CPIJ002357"/>
<evidence type="ECO:0000313" key="3">
    <source>
        <dbReference type="EnsemblMetazoa" id="CPIJ002357-PA"/>
    </source>
</evidence>
<feature type="region of interest" description="Disordered" evidence="1">
    <location>
        <begin position="37"/>
        <end position="72"/>
    </location>
</feature>
<evidence type="ECO:0000256" key="1">
    <source>
        <dbReference type="SAM" id="MobiDB-lite"/>
    </source>
</evidence>
<gene>
    <name evidence="3" type="primary">6033675</name>
    <name evidence="2" type="ORF">CpipJ_CPIJ002357</name>
</gene>
<accession>B0W5W7</accession>
<dbReference type="HOGENOM" id="CLU_2724707_0_0_1"/>
<reference evidence="2" key="1">
    <citation type="submission" date="2007-03" db="EMBL/GenBank/DDBJ databases">
        <title>Annotation of Culex pipiens quinquefasciatus.</title>
        <authorList>
            <consortium name="The Broad Institute Genome Sequencing Platform"/>
            <person name="Atkinson P.W."/>
            <person name="Hemingway J."/>
            <person name="Christensen B.M."/>
            <person name="Higgs S."/>
            <person name="Kodira C."/>
            <person name="Hannick L."/>
            <person name="Megy K."/>
            <person name="O'Leary S."/>
            <person name="Pearson M."/>
            <person name="Haas B.J."/>
            <person name="Mauceli E."/>
            <person name="Wortman J.R."/>
            <person name="Lee N.H."/>
            <person name="Guigo R."/>
            <person name="Stanke M."/>
            <person name="Alvarado L."/>
            <person name="Amedeo P."/>
            <person name="Antoine C.H."/>
            <person name="Arensburger P."/>
            <person name="Bidwell S.L."/>
            <person name="Crawford M."/>
            <person name="Camaro F."/>
            <person name="Devon K."/>
            <person name="Engels R."/>
            <person name="Hammond M."/>
            <person name="Howarth C."/>
            <person name="Koehrsen M."/>
            <person name="Lawson D."/>
            <person name="Montgomery P."/>
            <person name="Nene V."/>
            <person name="Nusbaum C."/>
            <person name="Puiu D."/>
            <person name="Romero-Severson J."/>
            <person name="Severson D.W."/>
            <person name="Shumway M."/>
            <person name="Sisk P."/>
            <person name="Stolte C."/>
            <person name="Zeng Q."/>
            <person name="Eisenstadt E."/>
            <person name="Fraser-Liggett C."/>
            <person name="Strausberg R."/>
            <person name="Galagan J."/>
            <person name="Birren B."/>
            <person name="Collins F.H."/>
        </authorList>
    </citation>
    <scope>NUCLEOTIDE SEQUENCE [LARGE SCALE GENOMIC DNA]</scope>
    <source>
        <strain evidence="2">JHB</strain>
    </source>
</reference>
<organism>
    <name type="scientific">Culex quinquefasciatus</name>
    <name type="common">Southern house mosquito</name>
    <name type="synonym">Culex pungens</name>
    <dbReference type="NCBI Taxonomy" id="7176"/>
    <lineage>
        <taxon>Eukaryota</taxon>
        <taxon>Metazoa</taxon>
        <taxon>Ecdysozoa</taxon>
        <taxon>Arthropoda</taxon>
        <taxon>Hexapoda</taxon>
        <taxon>Insecta</taxon>
        <taxon>Pterygota</taxon>
        <taxon>Neoptera</taxon>
        <taxon>Endopterygota</taxon>
        <taxon>Diptera</taxon>
        <taxon>Nematocera</taxon>
        <taxon>Culicoidea</taxon>
        <taxon>Culicidae</taxon>
        <taxon>Culicinae</taxon>
        <taxon>Culicini</taxon>
        <taxon>Culex</taxon>
        <taxon>Culex</taxon>
    </lineage>
</organism>
<evidence type="ECO:0000313" key="2">
    <source>
        <dbReference type="EMBL" id="EDS35954.1"/>
    </source>
</evidence>
<dbReference type="AlphaFoldDB" id="B0W5W7"/>
<name>B0W5W7_CULQU</name>
<dbReference type="EMBL" id="DS231845">
    <property type="protein sequence ID" value="EDS35954.1"/>
    <property type="molecule type" value="Genomic_DNA"/>
</dbReference>
<proteinExistence type="predicted"/>
<sequence length="72" mass="7971">MSKQYYEYWPNVGIRNTPEPLPVNAVTDRCRTSSAKGRLFSTASQKGQPSLAASLLPGDRNQQQKKSTTTRG</sequence>